<gene>
    <name evidence="1" type="ORF">GTP27_18010</name>
</gene>
<comment type="caution">
    <text evidence="1">The sequence shown here is derived from an EMBL/GenBank/DDBJ whole genome shotgun (WGS) entry which is preliminary data.</text>
</comment>
<dbReference type="InterPro" id="IPR010033">
    <property type="entry name" value="HAD_SF_ppase_IIIC"/>
</dbReference>
<dbReference type="Gene3D" id="3.40.50.1000">
    <property type="entry name" value="HAD superfamily/HAD-like"/>
    <property type="match status" value="1"/>
</dbReference>
<evidence type="ECO:0000313" key="1">
    <source>
        <dbReference type="EMBL" id="MYM41215.1"/>
    </source>
</evidence>
<reference evidence="1 2" key="1">
    <citation type="submission" date="2019-12" db="EMBL/GenBank/DDBJ databases">
        <title>Novel species isolated from a subtropical stream in China.</title>
        <authorList>
            <person name="Lu H."/>
        </authorList>
    </citation>
    <scope>NUCLEOTIDE SEQUENCE [LARGE SCALE GENOMIC DNA]</scope>
    <source>
        <strain evidence="1 2">CY13W</strain>
    </source>
</reference>
<sequence>MDTPTTPTALDTLLAQVVAQPVLFAARPTRLALQGLELAPPVRCTLRVNVWRNHAIENLLSLAAPYFAFAGIATDFRLGHYDDSLQFAQHQSADVELLWLDSERYLGQQSTGAWAGWLLQRVQALRARSAAPIVLASWIAEADASVLQQVADACPATYFADLGALCAQAGVALTDRRTAAVAGTPLANAAQPLIARKLACHWLAGAALPPIKAVVLDLDHTLHAGVLGEDGVDGVSISAGHAQLQRMLSGLRQRGIFLALASRNERHDVEALFAQRSDYPLRWSDFSATEVSWQPKAQTIAQIAHSLRISPDAMLFVDDNAGELSSVRSALPQLHVLHADTAAELTERAIEFYPGLWRWRIDSDDAKRVQDLQANAERAALQASAADSGSYFSSLQVELGYALDPSEQLARAAALCQKTNQFNLALRRFGEAELAQYFSASNACVAMVSMRDRLADSGNIAIIVAERSADVLRVEELCISCRAMGRGLEDTVVMGALAAMPVFEGCSEVAFVVRHGPRNGPALEWLAALLGSSTPPEGEQRISAARIRAFQPDPHLTLTYHRTPQ</sequence>
<dbReference type="InterPro" id="IPR023214">
    <property type="entry name" value="HAD_sf"/>
</dbReference>
<dbReference type="InterPro" id="IPR010037">
    <property type="entry name" value="FkbH_domain"/>
</dbReference>
<dbReference type="Proteomes" id="UP000478090">
    <property type="component" value="Unassembled WGS sequence"/>
</dbReference>
<name>A0ABW9VRJ7_9BURK</name>
<dbReference type="EMBL" id="WWCM01000014">
    <property type="protein sequence ID" value="MYM41215.1"/>
    <property type="molecule type" value="Genomic_DNA"/>
</dbReference>
<organism evidence="1 2">
    <name type="scientific">Duganella qianjiadongensis</name>
    <dbReference type="NCBI Taxonomy" id="2692176"/>
    <lineage>
        <taxon>Bacteria</taxon>
        <taxon>Pseudomonadati</taxon>
        <taxon>Pseudomonadota</taxon>
        <taxon>Betaproteobacteria</taxon>
        <taxon>Burkholderiales</taxon>
        <taxon>Oxalobacteraceae</taxon>
        <taxon>Telluria group</taxon>
        <taxon>Duganella</taxon>
    </lineage>
</organism>
<dbReference type="InterPro" id="IPR036514">
    <property type="entry name" value="SGNH_hydro_sf"/>
</dbReference>
<dbReference type="Gene3D" id="3.40.50.1110">
    <property type="entry name" value="SGNH hydrolase"/>
    <property type="match status" value="1"/>
</dbReference>
<protein>
    <submittedName>
        <fullName evidence="1">HAD-IIIC family phosphatase</fullName>
    </submittedName>
</protein>
<dbReference type="NCBIfam" id="TIGR01681">
    <property type="entry name" value="HAD-SF-IIIC"/>
    <property type="match status" value="1"/>
</dbReference>
<dbReference type="NCBIfam" id="TIGR01686">
    <property type="entry name" value="FkbH"/>
    <property type="match status" value="1"/>
</dbReference>
<proteinExistence type="predicted"/>
<keyword evidence="2" id="KW-1185">Reference proteome</keyword>
<dbReference type="SUPFAM" id="SSF56784">
    <property type="entry name" value="HAD-like"/>
    <property type="match status" value="1"/>
</dbReference>
<dbReference type="InterPro" id="IPR036412">
    <property type="entry name" value="HAD-like_sf"/>
</dbReference>
<evidence type="ECO:0000313" key="2">
    <source>
        <dbReference type="Proteomes" id="UP000478090"/>
    </source>
</evidence>
<accession>A0ABW9VRJ7</accession>